<dbReference type="EMBL" id="VDEP01000278">
    <property type="protein sequence ID" value="KAA1112405.1"/>
    <property type="molecule type" value="Genomic_DNA"/>
</dbReference>
<dbReference type="EMBL" id="VDEP01000314">
    <property type="protein sequence ID" value="KAA1104971.1"/>
    <property type="molecule type" value="Genomic_DNA"/>
</dbReference>
<dbReference type="EMBL" id="VSWC01000042">
    <property type="protein sequence ID" value="KAA1103316.1"/>
    <property type="molecule type" value="Genomic_DNA"/>
</dbReference>
<evidence type="ECO:0000313" key="5">
    <source>
        <dbReference type="EMBL" id="KAA1104971.1"/>
    </source>
</evidence>
<evidence type="ECO:0000256" key="1">
    <source>
        <dbReference type="SAM" id="MobiDB-lite"/>
    </source>
</evidence>
<comment type="caution">
    <text evidence="3">The sequence shown here is derived from an EMBL/GenBank/DDBJ whole genome shotgun (WGS) entry which is preliminary data.</text>
</comment>
<sequence length="106" mass="11000">MKLIFLSLLVGSLGASPAIRRGAPNLPPEGPKNLVPYEIKGDGYPEIDPSYIPTSQTKAPVLICDQQGKPIVTEQSSTHGAGSVAAPTKTEVQKSADGQGSASSRK</sequence>
<dbReference type="EMBL" id="VSWC01000196">
    <property type="protein sequence ID" value="KAA1065882.1"/>
    <property type="molecule type" value="Genomic_DNA"/>
</dbReference>
<name>A0A5B0LMX1_PUCGR</name>
<feature type="region of interest" description="Disordered" evidence="1">
    <location>
        <begin position="70"/>
        <end position="106"/>
    </location>
</feature>
<proteinExistence type="predicted"/>
<dbReference type="Proteomes" id="UP000325313">
    <property type="component" value="Unassembled WGS sequence"/>
</dbReference>
<keyword evidence="7" id="KW-1185">Reference proteome</keyword>
<evidence type="ECO:0000313" key="4">
    <source>
        <dbReference type="EMBL" id="KAA1103316.1"/>
    </source>
</evidence>
<evidence type="ECO:0000313" key="3">
    <source>
        <dbReference type="EMBL" id="KAA1065882.1"/>
    </source>
</evidence>
<feature type="signal peptide" evidence="2">
    <location>
        <begin position="1"/>
        <end position="15"/>
    </location>
</feature>
<evidence type="ECO:0000256" key="2">
    <source>
        <dbReference type="SAM" id="SignalP"/>
    </source>
</evidence>
<feature type="region of interest" description="Disordered" evidence="1">
    <location>
        <begin position="19"/>
        <end position="40"/>
    </location>
</feature>
<protein>
    <submittedName>
        <fullName evidence="3">Uncharacterized protein</fullName>
    </submittedName>
</protein>
<accession>A0A5B0LMX1</accession>
<evidence type="ECO:0000313" key="6">
    <source>
        <dbReference type="EMBL" id="KAA1112405.1"/>
    </source>
</evidence>
<keyword evidence="2" id="KW-0732">Signal</keyword>
<dbReference type="Proteomes" id="UP000324748">
    <property type="component" value="Unassembled WGS sequence"/>
</dbReference>
<reference evidence="7 8" key="1">
    <citation type="submission" date="2019-05" db="EMBL/GenBank/DDBJ databases">
        <title>Emergence of the Ug99 lineage of the wheat stem rust pathogen through somatic hybridization.</title>
        <authorList>
            <person name="Li F."/>
            <person name="Upadhyaya N.M."/>
            <person name="Sperschneider J."/>
            <person name="Matny O."/>
            <person name="Nguyen-Phuc H."/>
            <person name="Mago R."/>
            <person name="Raley C."/>
            <person name="Miller M.E."/>
            <person name="Silverstein K.A.T."/>
            <person name="Henningsen E."/>
            <person name="Hirsch C.D."/>
            <person name="Visser B."/>
            <person name="Pretorius Z.A."/>
            <person name="Steffenson B.J."/>
            <person name="Schwessinger B."/>
            <person name="Dodds P.N."/>
            <person name="Figueroa M."/>
        </authorList>
    </citation>
    <scope>NUCLEOTIDE SEQUENCE [LARGE SCALE GENOMIC DNA]</scope>
    <source>
        <strain evidence="3">21-0</strain>
        <strain evidence="5 8">Ug99</strain>
    </source>
</reference>
<feature type="compositionally biased region" description="Polar residues" evidence="1">
    <location>
        <begin position="96"/>
        <end position="106"/>
    </location>
</feature>
<gene>
    <name evidence="4" type="ORF">PGT21_014158</name>
    <name evidence="3" type="ORF">PGT21_014167</name>
    <name evidence="5" type="ORF">PGTUg99_013379</name>
    <name evidence="6" type="ORF">PGTUg99_020043</name>
</gene>
<organism evidence="3 7">
    <name type="scientific">Puccinia graminis f. sp. tritici</name>
    <dbReference type="NCBI Taxonomy" id="56615"/>
    <lineage>
        <taxon>Eukaryota</taxon>
        <taxon>Fungi</taxon>
        <taxon>Dikarya</taxon>
        <taxon>Basidiomycota</taxon>
        <taxon>Pucciniomycotina</taxon>
        <taxon>Pucciniomycetes</taxon>
        <taxon>Pucciniales</taxon>
        <taxon>Pucciniaceae</taxon>
        <taxon>Puccinia</taxon>
    </lineage>
</organism>
<dbReference type="AlphaFoldDB" id="A0A5B0LMX1"/>
<feature type="chain" id="PRO_5036136993" evidence="2">
    <location>
        <begin position="16"/>
        <end position="106"/>
    </location>
</feature>
<evidence type="ECO:0000313" key="7">
    <source>
        <dbReference type="Proteomes" id="UP000324748"/>
    </source>
</evidence>
<dbReference type="OrthoDB" id="2508479at2759"/>
<evidence type="ECO:0000313" key="8">
    <source>
        <dbReference type="Proteomes" id="UP000325313"/>
    </source>
</evidence>